<gene>
    <name evidence="13" type="ORF">ElyMa_002889800</name>
</gene>
<sequence length="225" mass="25572">MSGDFVVMGTRAPSALSSSRPSSASTRHHGYHAKARSSFVDESLFGSYHHTRLDEELKSFKAPWEYPKPPTPRNTFAVPLRTKPVVKPKPKGRPLLWCPSPDSATKLYPKRATGKPDSDSVKSSSNENYMWNTRDHFRRLKHTPTFVDESLFGPRLQEPTFEAPWNERKKGEKRPVKPYLFDPSSNGMSSENAAVKRRPATALGLSRGDTKRHHEYGNQRQVWKP</sequence>
<evidence type="ECO:0000256" key="12">
    <source>
        <dbReference type="SAM" id="MobiDB-lite"/>
    </source>
</evidence>
<dbReference type="Proteomes" id="UP000762676">
    <property type="component" value="Unassembled WGS sequence"/>
</dbReference>
<reference evidence="13 14" key="1">
    <citation type="journal article" date="2021" name="Elife">
        <title>Chloroplast acquisition without the gene transfer in kleptoplastic sea slugs, Plakobranchus ocellatus.</title>
        <authorList>
            <person name="Maeda T."/>
            <person name="Takahashi S."/>
            <person name="Yoshida T."/>
            <person name="Shimamura S."/>
            <person name="Takaki Y."/>
            <person name="Nagai Y."/>
            <person name="Toyoda A."/>
            <person name="Suzuki Y."/>
            <person name="Arimoto A."/>
            <person name="Ishii H."/>
            <person name="Satoh N."/>
            <person name="Nishiyama T."/>
            <person name="Hasebe M."/>
            <person name="Maruyama T."/>
            <person name="Minagawa J."/>
            <person name="Obokata J."/>
            <person name="Shigenobu S."/>
        </authorList>
    </citation>
    <scope>NUCLEOTIDE SEQUENCE [LARGE SCALE GENOMIC DNA]</scope>
</reference>
<accession>A0AAV4I331</accession>
<evidence type="ECO:0000313" key="14">
    <source>
        <dbReference type="Proteomes" id="UP000762676"/>
    </source>
</evidence>
<dbReference type="PANTHER" id="PTHR34917">
    <property type="entry name" value="RBPJ-INTERACTING AND TUBULIN-ASSOCIATED PROTEIN 1"/>
    <property type="match status" value="1"/>
</dbReference>
<dbReference type="GO" id="GO:0051168">
    <property type="term" value="P:nuclear export"/>
    <property type="evidence" value="ECO:0007669"/>
    <property type="project" value="InterPro"/>
</dbReference>
<keyword evidence="7" id="KW-0524">Neurogenesis</keyword>
<evidence type="ECO:0000256" key="9">
    <source>
        <dbReference type="ARBA" id="ARBA00023242"/>
    </source>
</evidence>
<dbReference type="GO" id="GO:0005737">
    <property type="term" value="C:cytoplasm"/>
    <property type="evidence" value="ECO:0007669"/>
    <property type="project" value="UniProtKB-SubCell"/>
</dbReference>
<feature type="region of interest" description="Disordered" evidence="12">
    <location>
        <begin position="1"/>
        <end position="32"/>
    </location>
</feature>
<protein>
    <recommendedName>
        <fullName evidence="5">RBPJ-interacting and tubulin-associated protein 1</fullName>
    </recommendedName>
    <alternativeName>
        <fullName evidence="11">RBPJ-interacting and tubulin-associated protein</fullName>
    </alternativeName>
</protein>
<name>A0AAV4I331_9GAST</name>
<comment type="caution">
    <text evidence="13">The sequence shown here is derived from an EMBL/GenBank/DDBJ whole genome shotgun (WGS) entry which is preliminary data.</text>
</comment>
<evidence type="ECO:0000256" key="6">
    <source>
        <dbReference type="ARBA" id="ARBA00022490"/>
    </source>
</evidence>
<evidence type="ECO:0000256" key="8">
    <source>
        <dbReference type="ARBA" id="ARBA00022976"/>
    </source>
</evidence>
<proteinExistence type="inferred from homology"/>
<dbReference type="GO" id="GO:0045746">
    <property type="term" value="P:negative regulation of Notch signaling pathway"/>
    <property type="evidence" value="ECO:0007669"/>
    <property type="project" value="TreeGrafter"/>
</dbReference>
<feature type="compositionally biased region" description="Basic and acidic residues" evidence="12">
    <location>
        <begin position="165"/>
        <end position="175"/>
    </location>
</feature>
<dbReference type="AlphaFoldDB" id="A0AAV4I331"/>
<keyword evidence="6" id="KW-0963">Cytoplasm</keyword>
<comment type="function">
    <text evidence="10">Tubulin-binding protein that acts as a negative regulator of Notch signaling pathway. Shuttles between the cytoplasm and the nucleus and mediates the nuclear export of RBPJ/RBPSUH, thereby preventing the interaction between RBPJ/RBPSUH and NICD product of Notch proteins (Notch intracellular domain), leading to down-regulate Notch-mediated transcription. May play a role in neurogenesis.</text>
</comment>
<dbReference type="EMBL" id="BMAT01005985">
    <property type="protein sequence ID" value="GFS03549.1"/>
    <property type="molecule type" value="Genomic_DNA"/>
</dbReference>
<feature type="compositionally biased region" description="Polar residues" evidence="12">
    <location>
        <begin position="183"/>
        <end position="192"/>
    </location>
</feature>
<organism evidence="13 14">
    <name type="scientific">Elysia marginata</name>
    <dbReference type="NCBI Taxonomy" id="1093978"/>
    <lineage>
        <taxon>Eukaryota</taxon>
        <taxon>Metazoa</taxon>
        <taxon>Spiralia</taxon>
        <taxon>Lophotrochozoa</taxon>
        <taxon>Mollusca</taxon>
        <taxon>Gastropoda</taxon>
        <taxon>Heterobranchia</taxon>
        <taxon>Euthyneura</taxon>
        <taxon>Panpulmonata</taxon>
        <taxon>Sacoglossa</taxon>
        <taxon>Placobranchoidea</taxon>
        <taxon>Plakobranchidae</taxon>
        <taxon>Elysia</taxon>
    </lineage>
</organism>
<comment type="subunit">
    <text evidence="4">Interacts with RBPJ/RBPSUH.</text>
</comment>
<evidence type="ECO:0000256" key="10">
    <source>
        <dbReference type="ARBA" id="ARBA00024957"/>
    </source>
</evidence>
<comment type="subcellular location">
    <subcellularLocation>
        <location evidence="2">Cytoplasm</location>
    </subcellularLocation>
    <subcellularLocation>
        <location evidence="1">Nucleus</location>
    </subcellularLocation>
</comment>
<feature type="region of interest" description="Disordered" evidence="12">
    <location>
        <begin position="71"/>
        <end position="127"/>
    </location>
</feature>
<evidence type="ECO:0000313" key="13">
    <source>
        <dbReference type="EMBL" id="GFS03549.1"/>
    </source>
</evidence>
<keyword evidence="14" id="KW-1185">Reference proteome</keyword>
<dbReference type="PANTHER" id="PTHR34917:SF1">
    <property type="entry name" value="RBPJ-INTERACTING AND TUBULIN-ASSOCIATED PROTEIN 1"/>
    <property type="match status" value="1"/>
</dbReference>
<evidence type="ECO:0000256" key="7">
    <source>
        <dbReference type="ARBA" id="ARBA00022902"/>
    </source>
</evidence>
<dbReference type="GO" id="GO:0015631">
    <property type="term" value="F:tubulin binding"/>
    <property type="evidence" value="ECO:0007669"/>
    <property type="project" value="InterPro"/>
</dbReference>
<evidence type="ECO:0000256" key="4">
    <source>
        <dbReference type="ARBA" id="ARBA00011667"/>
    </source>
</evidence>
<evidence type="ECO:0000256" key="1">
    <source>
        <dbReference type="ARBA" id="ARBA00004123"/>
    </source>
</evidence>
<dbReference type="GO" id="GO:0007219">
    <property type="term" value="P:Notch signaling pathway"/>
    <property type="evidence" value="ECO:0007669"/>
    <property type="project" value="UniProtKB-KW"/>
</dbReference>
<dbReference type="Pfam" id="PF17066">
    <property type="entry name" value="RITA"/>
    <property type="match status" value="1"/>
</dbReference>
<evidence type="ECO:0000256" key="11">
    <source>
        <dbReference type="ARBA" id="ARBA00031318"/>
    </source>
</evidence>
<dbReference type="InterPro" id="IPR031418">
    <property type="entry name" value="RITA1"/>
</dbReference>
<comment type="similarity">
    <text evidence="3">Belongs to the RITA family.</text>
</comment>
<keyword evidence="8" id="KW-0914">Notch signaling pathway</keyword>
<dbReference type="GO" id="GO:0007399">
    <property type="term" value="P:nervous system development"/>
    <property type="evidence" value="ECO:0007669"/>
    <property type="project" value="UniProtKB-KW"/>
</dbReference>
<evidence type="ECO:0000256" key="5">
    <source>
        <dbReference type="ARBA" id="ARBA00014447"/>
    </source>
</evidence>
<keyword evidence="9" id="KW-0539">Nucleus</keyword>
<evidence type="ECO:0000256" key="2">
    <source>
        <dbReference type="ARBA" id="ARBA00004496"/>
    </source>
</evidence>
<feature type="compositionally biased region" description="Low complexity" evidence="12">
    <location>
        <begin position="10"/>
        <end position="25"/>
    </location>
</feature>
<dbReference type="GO" id="GO:0005634">
    <property type="term" value="C:nucleus"/>
    <property type="evidence" value="ECO:0007669"/>
    <property type="project" value="UniProtKB-SubCell"/>
</dbReference>
<feature type="region of interest" description="Disordered" evidence="12">
    <location>
        <begin position="161"/>
        <end position="225"/>
    </location>
</feature>
<evidence type="ECO:0000256" key="3">
    <source>
        <dbReference type="ARBA" id="ARBA00010906"/>
    </source>
</evidence>